<evidence type="ECO:0000313" key="1">
    <source>
        <dbReference type="EnsemblMetazoa" id="ACON013334-PA"/>
    </source>
</evidence>
<dbReference type="Proteomes" id="UP001105220">
    <property type="component" value="Unplaced"/>
</dbReference>
<dbReference type="EnsemblMetazoa" id="ACON013334-RA">
    <property type="protein sequence ID" value="ACON013334-PA"/>
    <property type="gene ID" value="ACON013334"/>
</dbReference>
<protein>
    <submittedName>
        <fullName evidence="1">Uncharacterized protein</fullName>
    </submittedName>
</protein>
<dbReference type="VEuPathDB" id="VectorBase:ACON013334"/>
<reference key="1">
    <citation type="journal article" date="2019" name="Genes (Basel)">
        <title>A High-Quality De novo Genome Assembly from a Single Mosquito Using PacBio Sequencing.</title>
        <authorList>
            <person name="Kingan S.B."/>
            <person name="Heaton H."/>
            <person name="Cudini J."/>
            <person name="Lambert C.C."/>
            <person name="Baybayan P."/>
            <person name="Galvin B.D."/>
            <person name="Durbin R."/>
            <person name="Korlach J."/>
            <person name="Lawniczak M.K.N."/>
        </authorList>
    </citation>
    <scope>NUCLEOTIDE SEQUENCE [LARGE SCALE GENOMIC DNA]</scope>
    <source>
        <strain>Mali-NIH</strain>
    </source>
</reference>
<proteinExistence type="predicted"/>
<sequence length="74" mass="8197">MNLRRKSTQAFGGGGCGMMVHLGKYGAREEFFPQKASAWALKSNDAYGDSNNNNHPDRRRISVGCMKTARCTRS</sequence>
<organism evidence="1 2">
    <name type="scientific">Anopheles coluzzii</name>
    <name type="common">African malaria mosquito</name>
    <dbReference type="NCBI Taxonomy" id="1518534"/>
    <lineage>
        <taxon>Eukaryota</taxon>
        <taxon>Metazoa</taxon>
        <taxon>Ecdysozoa</taxon>
        <taxon>Arthropoda</taxon>
        <taxon>Hexapoda</taxon>
        <taxon>Insecta</taxon>
        <taxon>Pterygota</taxon>
        <taxon>Neoptera</taxon>
        <taxon>Endopterygota</taxon>
        <taxon>Diptera</taxon>
        <taxon>Nematocera</taxon>
        <taxon>Culicoidea</taxon>
        <taxon>Culicidae</taxon>
        <taxon>Anophelinae</taxon>
        <taxon>Anopheles</taxon>
    </lineage>
</organism>
<name>A0A6E8W6R8_ANOCL</name>
<reference evidence="1" key="2">
    <citation type="submission" date="2020-05" db="UniProtKB">
        <authorList>
            <consortium name="EnsemblMetazoa"/>
        </authorList>
    </citation>
    <scope>IDENTIFICATION</scope>
    <source>
        <strain evidence="1">Ngousso</strain>
    </source>
</reference>
<dbReference type="AlphaFoldDB" id="A0A6E8W6R8"/>
<accession>A0A6E8W6R8</accession>
<keyword evidence="2" id="KW-1185">Reference proteome</keyword>
<evidence type="ECO:0000313" key="2">
    <source>
        <dbReference type="Proteomes" id="UP001105220"/>
    </source>
</evidence>